<evidence type="ECO:0000313" key="1">
    <source>
        <dbReference type="EMBL" id="CAB4136444.1"/>
    </source>
</evidence>
<accession>A0A6J5PPS0</accession>
<dbReference type="EMBL" id="LR796320">
    <property type="protein sequence ID" value="CAB4136444.1"/>
    <property type="molecule type" value="Genomic_DNA"/>
</dbReference>
<evidence type="ECO:0000313" key="2">
    <source>
        <dbReference type="EMBL" id="CAB4172997.1"/>
    </source>
</evidence>
<sequence length="71" mass="8698">MTTLQYEDSGYRKKQEQKEKDEFAIGFAEWMNKTENRLGYHETKNEWYHFDSGKWITTKQLLEIYKKEKGL</sequence>
<name>A0A6J5PPS0_9CAUD</name>
<protein>
    <submittedName>
        <fullName evidence="2">Uncharacterized protein</fullName>
    </submittedName>
</protein>
<gene>
    <name evidence="1" type="ORF">UFOVP309_8</name>
    <name evidence="2" type="ORF">UFOVP946_15</name>
</gene>
<proteinExistence type="predicted"/>
<organism evidence="2">
    <name type="scientific">uncultured Caudovirales phage</name>
    <dbReference type="NCBI Taxonomy" id="2100421"/>
    <lineage>
        <taxon>Viruses</taxon>
        <taxon>Duplodnaviria</taxon>
        <taxon>Heunggongvirae</taxon>
        <taxon>Uroviricota</taxon>
        <taxon>Caudoviricetes</taxon>
        <taxon>Peduoviridae</taxon>
        <taxon>Maltschvirus</taxon>
        <taxon>Maltschvirus maltsch</taxon>
    </lineage>
</organism>
<dbReference type="EMBL" id="LR796897">
    <property type="protein sequence ID" value="CAB4172997.1"/>
    <property type="molecule type" value="Genomic_DNA"/>
</dbReference>
<reference evidence="2" key="1">
    <citation type="submission" date="2020-05" db="EMBL/GenBank/DDBJ databases">
        <authorList>
            <person name="Chiriac C."/>
            <person name="Salcher M."/>
            <person name="Ghai R."/>
            <person name="Kavagutti S V."/>
        </authorList>
    </citation>
    <scope>NUCLEOTIDE SEQUENCE</scope>
</reference>